<organism evidence="2 3">
    <name type="scientific">Massilia rubra</name>
    <dbReference type="NCBI Taxonomy" id="2607910"/>
    <lineage>
        <taxon>Bacteria</taxon>
        <taxon>Pseudomonadati</taxon>
        <taxon>Pseudomonadota</taxon>
        <taxon>Betaproteobacteria</taxon>
        <taxon>Burkholderiales</taxon>
        <taxon>Oxalobacteraceae</taxon>
        <taxon>Telluria group</taxon>
        <taxon>Massilia</taxon>
    </lineage>
</organism>
<reference evidence="2 3" key="1">
    <citation type="submission" date="2019-09" db="EMBL/GenBank/DDBJ databases">
        <title>Taxonomy of Antarctic Massilia spp.: description of Massilia rubra sp. nov., Massilia aquatica sp. nov., Massilia mucilaginosa sp. nov., Massilia frigida sp. nov. isolated from streams, lakes and regoliths.</title>
        <authorList>
            <person name="Holochova P."/>
            <person name="Sedlacek I."/>
            <person name="Kralova S."/>
            <person name="Maslanova I."/>
            <person name="Busse H.-J."/>
            <person name="Stankova E."/>
            <person name="Vrbovska V."/>
            <person name="Kovarovic V."/>
            <person name="Bartak M."/>
            <person name="Svec P."/>
            <person name="Pantucek R."/>
        </authorList>
    </citation>
    <scope>NUCLEOTIDE SEQUENCE [LARGE SCALE GENOMIC DNA]</scope>
    <source>
        <strain evidence="2 3">CCM 8692</strain>
    </source>
</reference>
<feature type="transmembrane region" description="Helical" evidence="1">
    <location>
        <begin position="26"/>
        <end position="43"/>
    </location>
</feature>
<keyword evidence="1" id="KW-0812">Transmembrane</keyword>
<sequence>MSIFGVGVVGLLLAIGAEDVSRVYGVAVLVGVMLVMMGSRVLMPDRITADEFPKIFLRCVKYIVKLNYKILFMIGKLMVLQKHAD</sequence>
<name>A0ABX0LRN5_9BURK</name>
<accession>A0ABX0LRN5</accession>
<proteinExistence type="predicted"/>
<dbReference type="EMBL" id="VUYU01000008">
    <property type="protein sequence ID" value="NHZ34832.1"/>
    <property type="molecule type" value="Genomic_DNA"/>
</dbReference>
<keyword evidence="1" id="KW-0472">Membrane</keyword>
<gene>
    <name evidence="2" type="ORF">F0185_14755</name>
</gene>
<evidence type="ECO:0000256" key="1">
    <source>
        <dbReference type="SAM" id="Phobius"/>
    </source>
</evidence>
<protein>
    <submittedName>
        <fullName evidence="2">Uncharacterized protein</fullName>
    </submittedName>
</protein>
<evidence type="ECO:0000313" key="3">
    <source>
        <dbReference type="Proteomes" id="UP000785613"/>
    </source>
</evidence>
<evidence type="ECO:0000313" key="2">
    <source>
        <dbReference type="EMBL" id="NHZ34832.1"/>
    </source>
</evidence>
<dbReference type="Proteomes" id="UP000785613">
    <property type="component" value="Unassembled WGS sequence"/>
</dbReference>
<keyword evidence="3" id="KW-1185">Reference proteome</keyword>
<dbReference type="RefSeq" id="WP_167225625.1">
    <property type="nucleotide sequence ID" value="NZ_VUYU01000008.1"/>
</dbReference>
<comment type="caution">
    <text evidence="2">The sequence shown here is derived from an EMBL/GenBank/DDBJ whole genome shotgun (WGS) entry which is preliminary data.</text>
</comment>
<keyword evidence="1" id="KW-1133">Transmembrane helix</keyword>